<accession>A0AAV9I2Z1</accession>
<name>A0AAV9I2Z1_9RHOD</name>
<dbReference type="InterPro" id="IPR036291">
    <property type="entry name" value="NAD(P)-bd_dom_sf"/>
</dbReference>
<evidence type="ECO:0000256" key="1">
    <source>
        <dbReference type="ARBA" id="ARBA00006484"/>
    </source>
</evidence>
<dbReference type="PANTHER" id="PTHR43115">
    <property type="entry name" value="DEHYDROGENASE/REDUCTASE SDR FAMILY MEMBER 11"/>
    <property type="match status" value="1"/>
</dbReference>
<proteinExistence type="inferred from homology"/>
<comment type="caution">
    <text evidence="4">The sequence shown here is derived from an EMBL/GenBank/DDBJ whole genome shotgun (WGS) entry which is preliminary data.</text>
</comment>
<keyword evidence="5" id="KW-1185">Reference proteome</keyword>
<dbReference type="InterPro" id="IPR002347">
    <property type="entry name" value="SDR_fam"/>
</dbReference>
<dbReference type="Pfam" id="PF00106">
    <property type="entry name" value="adh_short"/>
    <property type="match status" value="1"/>
</dbReference>
<dbReference type="GO" id="GO:0016616">
    <property type="term" value="F:oxidoreductase activity, acting on the CH-OH group of donors, NAD or NADP as acceptor"/>
    <property type="evidence" value="ECO:0007669"/>
    <property type="project" value="UniProtKB-ARBA"/>
</dbReference>
<keyword evidence="2" id="KW-0560">Oxidoreductase</keyword>
<sequence>MQPTKLLQQQWQGRTALVTGATAGIGRQVCEQLVAYGIPVVGIGRRKEKLDELSSHFQQTYPQGHFLGIPADIRSEQAIQQAMQQINQWNGNQGVDILVNSAGVGYASQLIDGDTECWREMWETNVLALSILTREVIQDMKRRSVDDGIIIHVSSMAAHRPIALSFYSATKAAVKMLGDCLRQELRQSNSNIRVAMVSPGHVETEFYIHVGGEAFANNLYRSIKCLQPKDVADSIVYILSCPSGVDIHDIWMRPRDMKF</sequence>
<dbReference type="EMBL" id="JANCYU010000002">
    <property type="protein sequence ID" value="KAK4522250.1"/>
    <property type="molecule type" value="Genomic_DNA"/>
</dbReference>
<dbReference type="FunFam" id="3.40.50.720:FF:000047">
    <property type="entry name" value="NADP-dependent L-serine/L-allo-threonine dehydrogenase"/>
    <property type="match status" value="1"/>
</dbReference>
<dbReference type="PROSITE" id="PS00061">
    <property type="entry name" value="ADH_SHORT"/>
    <property type="match status" value="1"/>
</dbReference>
<evidence type="ECO:0000313" key="4">
    <source>
        <dbReference type="EMBL" id="KAK4522250.1"/>
    </source>
</evidence>
<dbReference type="SUPFAM" id="SSF51735">
    <property type="entry name" value="NAD(P)-binding Rossmann-fold domains"/>
    <property type="match status" value="1"/>
</dbReference>
<dbReference type="Gene3D" id="3.40.50.720">
    <property type="entry name" value="NAD(P)-binding Rossmann-like Domain"/>
    <property type="match status" value="1"/>
</dbReference>
<protein>
    <submittedName>
        <fullName evidence="4">Uncharacterized protein</fullName>
    </submittedName>
</protein>
<evidence type="ECO:0000256" key="3">
    <source>
        <dbReference type="RuleBase" id="RU000363"/>
    </source>
</evidence>
<dbReference type="PANTHER" id="PTHR43115:SF4">
    <property type="entry name" value="DEHYDROGENASE_REDUCTASE SDR FAMILY MEMBER 11"/>
    <property type="match status" value="1"/>
</dbReference>
<organism evidence="4 5">
    <name type="scientific">Galdieria yellowstonensis</name>
    <dbReference type="NCBI Taxonomy" id="3028027"/>
    <lineage>
        <taxon>Eukaryota</taxon>
        <taxon>Rhodophyta</taxon>
        <taxon>Bangiophyceae</taxon>
        <taxon>Galdieriales</taxon>
        <taxon>Galdieriaceae</taxon>
        <taxon>Galdieria</taxon>
    </lineage>
</organism>
<dbReference type="Proteomes" id="UP001300502">
    <property type="component" value="Unassembled WGS sequence"/>
</dbReference>
<reference evidence="4 5" key="1">
    <citation type="submission" date="2022-07" db="EMBL/GenBank/DDBJ databases">
        <title>Genome-wide signatures of adaptation to extreme environments.</title>
        <authorList>
            <person name="Cho C.H."/>
            <person name="Yoon H.S."/>
        </authorList>
    </citation>
    <scope>NUCLEOTIDE SEQUENCE [LARGE SCALE GENOMIC DNA]</scope>
    <source>
        <strain evidence="4 5">108.79 E11</strain>
    </source>
</reference>
<dbReference type="PRINTS" id="PR00081">
    <property type="entry name" value="GDHRDH"/>
</dbReference>
<comment type="similarity">
    <text evidence="1 3">Belongs to the short-chain dehydrogenases/reductases (SDR) family.</text>
</comment>
<evidence type="ECO:0000256" key="2">
    <source>
        <dbReference type="ARBA" id="ARBA00023002"/>
    </source>
</evidence>
<dbReference type="AlphaFoldDB" id="A0AAV9I2Z1"/>
<gene>
    <name evidence="4" type="ORF">GAYE_HPEPCTG121G0129</name>
</gene>
<evidence type="ECO:0000313" key="5">
    <source>
        <dbReference type="Proteomes" id="UP001300502"/>
    </source>
</evidence>
<dbReference type="PRINTS" id="PR00080">
    <property type="entry name" value="SDRFAMILY"/>
</dbReference>
<dbReference type="InterPro" id="IPR020904">
    <property type="entry name" value="Sc_DH/Rdtase_CS"/>
</dbReference>